<evidence type="ECO:0000313" key="2">
    <source>
        <dbReference type="EMBL" id="SDN07320.1"/>
    </source>
</evidence>
<dbReference type="Pfam" id="PF18545">
    <property type="entry name" value="HalOD1"/>
    <property type="match status" value="1"/>
</dbReference>
<dbReference type="AlphaFoldDB" id="A0A1G9YE24"/>
<reference evidence="3" key="1">
    <citation type="submission" date="2016-10" db="EMBL/GenBank/DDBJ databases">
        <authorList>
            <person name="Varghese N."/>
            <person name="Submissions S."/>
        </authorList>
    </citation>
    <scope>NUCLEOTIDE SEQUENCE [LARGE SCALE GENOMIC DNA]</scope>
    <source>
        <strain evidence="3">CGMCC 1.10119</strain>
    </source>
</reference>
<evidence type="ECO:0000259" key="1">
    <source>
        <dbReference type="Pfam" id="PF18545"/>
    </source>
</evidence>
<evidence type="ECO:0000313" key="3">
    <source>
        <dbReference type="Proteomes" id="UP000199451"/>
    </source>
</evidence>
<dbReference type="Proteomes" id="UP000199451">
    <property type="component" value="Unassembled WGS sequence"/>
</dbReference>
<accession>A0A1G9YE24</accession>
<organism evidence="2 3">
    <name type="scientific">Halogranum gelatinilyticum</name>
    <dbReference type="NCBI Taxonomy" id="660521"/>
    <lineage>
        <taxon>Archaea</taxon>
        <taxon>Methanobacteriati</taxon>
        <taxon>Methanobacteriota</taxon>
        <taxon>Stenosarchaea group</taxon>
        <taxon>Halobacteria</taxon>
        <taxon>Halobacteriales</taxon>
        <taxon>Haloferacaceae</taxon>
    </lineage>
</organism>
<name>A0A1G9YE24_9EURY</name>
<keyword evidence="3" id="KW-1185">Reference proteome</keyword>
<feature type="domain" description="Halobacterial output" evidence="1">
    <location>
        <begin position="2"/>
        <end position="67"/>
    </location>
</feature>
<protein>
    <recommendedName>
        <fullName evidence="1">Halobacterial output domain-containing protein</fullName>
    </recommendedName>
</protein>
<proteinExistence type="predicted"/>
<dbReference type="OrthoDB" id="221929at2157"/>
<gene>
    <name evidence="2" type="ORF">SAMN04487949_3265</name>
</gene>
<sequence length="79" mass="8291">MAVVSAVAAASDTDSLDMDPLYESVDIEALDSLVTPRRAVVGDLHLTFEYQGYEVTASSCGSIKVKPLHASTSSAAEDD</sequence>
<dbReference type="EMBL" id="FNHL01000005">
    <property type="protein sequence ID" value="SDN07320.1"/>
    <property type="molecule type" value="Genomic_DNA"/>
</dbReference>
<dbReference type="InterPro" id="IPR040624">
    <property type="entry name" value="HalOD1"/>
</dbReference>